<evidence type="ECO:0000313" key="2">
    <source>
        <dbReference type="EMBL" id="PVU71619.1"/>
    </source>
</evidence>
<name>A0A2T9WUY7_NANST</name>
<gene>
    <name evidence="2" type="ORF">DDW05_00250</name>
</gene>
<comment type="caution">
    <text evidence="2">The sequence shown here is derived from an EMBL/GenBank/DDBJ whole genome shotgun (WGS) entry which is preliminary data.</text>
</comment>
<dbReference type="Proteomes" id="UP000245908">
    <property type="component" value="Unassembled WGS sequence"/>
</dbReference>
<feature type="coiled-coil region" evidence="1">
    <location>
        <begin position="125"/>
        <end position="166"/>
    </location>
</feature>
<reference evidence="2 3" key="1">
    <citation type="journal article" date="2015" name="Appl. Environ. Microbiol.">
        <title>Nanoarchaeota, Their Sulfolobales Host, and Nanoarchaeota Virus Distribution across Yellowstone National Park Hot Springs.</title>
        <authorList>
            <person name="Munson-McGee J.H."/>
            <person name="Field E.K."/>
            <person name="Bateson M."/>
            <person name="Rooney C."/>
            <person name="Stepanauskas R."/>
            <person name="Young M.J."/>
        </authorList>
    </citation>
    <scope>NUCLEOTIDE SEQUENCE [LARGE SCALE GENOMIC DNA]</scope>
    <source>
        <strain evidence="2">SCGC AB-777_O03</strain>
    </source>
</reference>
<dbReference type="AlphaFoldDB" id="A0A2T9WUY7"/>
<proteinExistence type="predicted"/>
<evidence type="ECO:0000256" key="1">
    <source>
        <dbReference type="SAM" id="Coils"/>
    </source>
</evidence>
<dbReference type="EMBL" id="QEFH01000002">
    <property type="protein sequence ID" value="PVU71619.1"/>
    <property type="molecule type" value="Genomic_DNA"/>
</dbReference>
<evidence type="ECO:0000313" key="3">
    <source>
        <dbReference type="Proteomes" id="UP000245908"/>
    </source>
</evidence>
<sequence>MPSQEYELMPTDPVEKLVEEIENLKDDLAKLKNELKNNIEEIKRQVSIPSETNPIIKKEAQAQMYYAQSNIDTSFYKEIVNSLIKSNIDLQAKISELVVVTNNLYKEIKNLFDIFKEAALLRPKERETNDNSIELLKRIENLEKANLKVAELLDNLKKQIDSIKSNQSTSYTSSSIQSYNRRL</sequence>
<feature type="coiled-coil region" evidence="1">
    <location>
        <begin position="14"/>
        <end position="48"/>
    </location>
</feature>
<keyword evidence="1" id="KW-0175">Coiled coil</keyword>
<accession>A0A2T9WUY7</accession>
<protein>
    <submittedName>
        <fullName evidence="2">Uncharacterized protein</fullName>
    </submittedName>
</protein>
<organism evidence="2 3">
    <name type="scientific">Nanobsidianus stetteri</name>
    <dbReference type="NCBI Taxonomy" id="1294122"/>
    <lineage>
        <taxon>Archaea</taxon>
        <taxon>Nanobdellota</taxon>
        <taxon>Candidatus Nanoarchaeia</taxon>
        <taxon>Nanoarchaeales</taxon>
        <taxon>Nanopusillaceae</taxon>
        <taxon>Candidatus Nanobsidianus</taxon>
    </lineage>
</organism>